<evidence type="ECO:0000313" key="2">
    <source>
        <dbReference type="Proteomes" id="UP000217785"/>
    </source>
</evidence>
<comment type="caution">
    <text evidence="1">The sequence shown here is derived from an EMBL/GenBank/DDBJ whole genome shotgun (WGS) entry which is preliminary data.</text>
</comment>
<reference evidence="2" key="1">
    <citation type="submission" date="2017-07" db="EMBL/GenBank/DDBJ databases">
        <title>Draft genome sequence of Effusibacillus lacus strain skLN1.</title>
        <authorList>
            <person name="Watanabe M."/>
            <person name="Kojima H."/>
            <person name="Fukui M."/>
        </authorList>
    </citation>
    <scope>NUCLEOTIDE SEQUENCE [LARGE SCALE GENOMIC DNA]</scope>
    <source>
        <strain evidence="2">skLN1</strain>
    </source>
</reference>
<proteinExistence type="predicted"/>
<protein>
    <recommendedName>
        <fullName evidence="3">DUF1450 domain-containing protein</fullName>
    </recommendedName>
</protein>
<sequence>MIVEICETNETRELIGEIRTAFPDAEIVVYSCLERCNACYLTLFVLIDGTLVEAYSPQQLLEKIKQFQ</sequence>
<evidence type="ECO:0008006" key="3">
    <source>
        <dbReference type="Google" id="ProtNLM"/>
    </source>
</evidence>
<gene>
    <name evidence="1" type="ORF">EFBL_1874</name>
</gene>
<dbReference type="EMBL" id="BDUF01000053">
    <property type="protein sequence ID" value="GAX90248.1"/>
    <property type="molecule type" value="Genomic_DNA"/>
</dbReference>
<dbReference type="RefSeq" id="WP_165912646.1">
    <property type="nucleotide sequence ID" value="NZ_BDUF01000053.1"/>
</dbReference>
<name>A0A292YJY8_9BACL</name>
<evidence type="ECO:0000313" key="1">
    <source>
        <dbReference type="EMBL" id="GAX90248.1"/>
    </source>
</evidence>
<organism evidence="1 2">
    <name type="scientific">Effusibacillus lacus</name>
    <dbReference type="NCBI Taxonomy" id="1348429"/>
    <lineage>
        <taxon>Bacteria</taxon>
        <taxon>Bacillati</taxon>
        <taxon>Bacillota</taxon>
        <taxon>Bacilli</taxon>
        <taxon>Bacillales</taxon>
        <taxon>Alicyclobacillaceae</taxon>
        <taxon>Effusibacillus</taxon>
    </lineage>
</organism>
<keyword evidence="2" id="KW-1185">Reference proteome</keyword>
<dbReference type="Proteomes" id="UP000217785">
    <property type="component" value="Unassembled WGS sequence"/>
</dbReference>
<dbReference type="InterPro" id="IPR009910">
    <property type="entry name" value="DUF1450"/>
</dbReference>
<dbReference type="AlphaFoldDB" id="A0A292YJY8"/>
<accession>A0A292YJY8</accession>
<dbReference type="Pfam" id="PF07293">
    <property type="entry name" value="DUF1450"/>
    <property type="match status" value="1"/>
</dbReference>